<evidence type="ECO:0000313" key="2">
    <source>
        <dbReference type="EMBL" id="KAF1808091.1"/>
    </source>
</evidence>
<reference evidence="4" key="2">
    <citation type="submission" date="2020-04" db="EMBL/GenBank/DDBJ databases">
        <authorList>
            <consortium name="NCBI Genome Project"/>
        </authorList>
    </citation>
    <scope>NUCLEOTIDE SEQUENCE</scope>
    <source>
        <strain evidence="4">CBS 781.70</strain>
    </source>
</reference>
<name>A0A6G1FQY1_9PEZI</name>
<dbReference type="GeneID" id="54417427"/>
<dbReference type="Proteomes" id="UP000504638">
    <property type="component" value="Unplaced"/>
</dbReference>
<dbReference type="OrthoDB" id="58416at2759"/>
<dbReference type="PANTHER" id="PTHR38048:SF2">
    <property type="entry name" value="HEMERYTHRIN-LIKE DOMAIN-CONTAINING PROTEIN"/>
    <property type="match status" value="1"/>
</dbReference>
<gene>
    <name evidence="2 4" type="ORF">P152DRAFT_406137</name>
</gene>
<dbReference type="Pfam" id="PF01814">
    <property type="entry name" value="Hemerythrin"/>
    <property type="match status" value="1"/>
</dbReference>
<evidence type="ECO:0000313" key="3">
    <source>
        <dbReference type="Proteomes" id="UP000504638"/>
    </source>
</evidence>
<dbReference type="InterPro" id="IPR012312">
    <property type="entry name" value="Hemerythrin-like"/>
</dbReference>
<dbReference type="EMBL" id="ML975191">
    <property type="protein sequence ID" value="KAF1808091.1"/>
    <property type="molecule type" value="Genomic_DNA"/>
</dbReference>
<organism evidence="2">
    <name type="scientific">Eremomyces bilateralis CBS 781.70</name>
    <dbReference type="NCBI Taxonomy" id="1392243"/>
    <lineage>
        <taxon>Eukaryota</taxon>
        <taxon>Fungi</taxon>
        <taxon>Dikarya</taxon>
        <taxon>Ascomycota</taxon>
        <taxon>Pezizomycotina</taxon>
        <taxon>Dothideomycetes</taxon>
        <taxon>Dothideomycetes incertae sedis</taxon>
        <taxon>Eremomycetales</taxon>
        <taxon>Eremomycetaceae</taxon>
        <taxon>Eremomyces</taxon>
    </lineage>
</organism>
<protein>
    <recommendedName>
        <fullName evidence="1">Hemerythrin-like domain-containing protein</fullName>
    </recommendedName>
</protein>
<feature type="domain" description="Hemerythrin-like" evidence="1">
    <location>
        <begin position="34"/>
        <end position="162"/>
    </location>
</feature>
<accession>A0A6G1FQY1</accession>
<reference evidence="4" key="3">
    <citation type="submission" date="2025-04" db="UniProtKB">
        <authorList>
            <consortium name="RefSeq"/>
        </authorList>
    </citation>
    <scope>IDENTIFICATION</scope>
    <source>
        <strain evidence="4">CBS 781.70</strain>
    </source>
</reference>
<sequence length="254" mass="28439">MSSTVDKSWVEGPVPLVHTPIYETKKNNTFTTGASHMALMHNAVFRGFNSIYNQALSVPAAQHANFIGYASAWTKLVISHAEAEERDLFPHVEAEMKKPGYFDDTLGEHEAFVSGVQTMSDYLHASAQEPASFKPQTLRDKMDAFLEPFQSHFHSEIKTIAALAAGPEPTEKAAKAFEDWGRTSITNAGYTDVFVFLLLHMDREFEDGLWMNWPPIPGLVKMGLANVFMLRHPGWWQFASSDTAGNVKPMKMWA</sequence>
<dbReference type="InterPro" id="IPR053206">
    <property type="entry name" value="Dimeric_xanthone_biosynth"/>
</dbReference>
<dbReference type="RefSeq" id="XP_033529722.1">
    <property type="nucleotide sequence ID" value="XM_033676857.1"/>
</dbReference>
<dbReference type="PANTHER" id="PTHR38048">
    <property type="entry name" value="EXPRESSED PROTEIN"/>
    <property type="match status" value="1"/>
</dbReference>
<reference evidence="2 4" key="1">
    <citation type="submission" date="2020-01" db="EMBL/GenBank/DDBJ databases">
        <authorList>
            <consortium name="DOE Joint Genome Institute"/>
            <person name="Haridas S."/>
            <person name="Albert R."/>
            <person name="Binder M."/>
            <person name="Bloem J."/>
            <person name="Labutti K."/>
            <person name="Salamov A."/>
            <person name="Andreopoulos B."/>
            <person name="Baker S.E."/>
            <person name="Barry K."/>
            <person name="Bills G."/>
            <person name="Bluhm B.H."/>
            <person name="Cannon C."/>
            <person name="Castanera R."/>
            <person name="Culley D.E."/>
            <person name="Daum C."/>
            <person name="Ezra D."/>
            <person name="Gonzalez J.B."/>
            <person name="Henrissat B."/>
            <person name="Kuo A."/>
            <person name="Liang C."/>
            <person name="Lipzen A."/>
            <person name="Lutzoni F."/>
            <person name="Magnuson J."/>
            <person name="Mondo S."/>
            <person name="Nolan M."/>
            <person name="Ohm R."/>
            <person name="Pangilinan J."/>
            <person name="Park H.-J."/>
            <person name="Ramirez L."/>
            <person name="Alfaro M."/>
            <person name="Sun H."/>
            <person name="Tritt A."/>
            <person name="Yoshinaga Y."/>
            <person name="Zwiers L.-H."/>
            <person name="Turgeon B.G."/>
            <person name="Goodwin S.B."/>
            <person name="Spatafora J.W."/>
            <person name="Crous P.W."/>
            <person name="Grigoriev I.V."/>
        </authorList>
    </citation>
    <scope>NUCLEOTIDE SEQUENCE</scope>
    <source>
        <strain evidence="2 4">CBS 781.70</strain>
    </source>
</reference>
<dbReference type="AlphaFoldDB" id="A0A6G1FQY1"/>
<evidence type="ECO:0000313" key="4">
    <source>
        <dbReference type="RefSeq" id="XP_033529722.1"/>
    </source>
</evidence>
<evidence type="ECO:0000259" key="1">
    <source>
        <dbReference type="Pfam" id="PF01814"/>
    </source>
</evidence>
<dbReference type="Gene3D" id="1.20.120.520">
    <property type="entry name" value="nmb1532 protein domain like"/>
    <property type="match status" value="1"/>
</dbReference>
<proteinExistence type="predicted"/>
<keyword evidence="3" id="KW-1185">Reference proteome</keyword>